<dbReference type="GO" id="GO:0008270">
    <property type="term" value="F:zinc ion binding"/>
    <property type="evidence" value="ECO:0007669"/>
    <property type="project" value="UniProtKB-KW"/>
</dbReference>
<protein>
    <recommendedName>
        <fullName evidence="5">MYND-type domain-containing protein</fullName>
    </recommendedName>
</protein>
<dbReference type="STRING" id="149040.A0A132B6Z8"/>
<dbReference type="PROSITE" id="PS50865">
    <property type="entry name" value="ZF_MYND_2"/>
    <property type="match status" value="1"/>
</dbReference>
<dbReference type="GeneID" id="28828678"/>
<evidence type="ECO:0000313" key="6">
    <source>
        <dbReference type="EMBL" id="KUJ08180.1"/>
    </source>
</evidence>
<reference evidence="6 7" key="1">
    <citation type="submission" date="2015-10" db="EMBL/GenBank/DDBJ databases">
        <title>Full genome of DAOMC 229536 Phialocephala scopiformis, a fungal endophyte of spruce producing the potent anti-insectan compound rugulosin.</title>
        <authorList>
            <consortium name="DOE Joint Genome Institute"/>
            <person name="Walker A.K."/>
            <person name="Frasz S.L."/>
            <person name="Seifert K.A."/>
            <person name="Miller J.D."/>
            <person name="Mondo S.J."/>
            <person name="Labutti K."/>
            <person name="Lipzen A."/>
            <person name="Dockter R."/>
            <person name="Kennedy M."/>
            <person name="Grigoriev I.V."/>
            <person name="Spatafora J.W."/>
        </authorList>
    </citation>
    <scope>NUCLEOTIDE SEQUENCE [LARGE SCALE GENOMIC DNA]</scope>
    <source>
        <strain evidence="6 7">CBS 120377</strain>
    </source>
</reference>
<evidence type="ECO:0000256" key="1">
    <source>
        <dbReference type="ARBA" id="ARBA00022723"/>
    </source>
</evidence>
<dbReference type="OrthoDB" id="437457at2759"/>
<dbReference type="KEGG" id="psco:LY89DRAFT_725113"/>
<dbReference type="AlphaFoldDB" id="A0A132B6Z8"/>
<evidence type="ECO:0000256" key="2">
    <source>
        <dbReference type="ARBA" id="ARBA00022771"/>
    </source>
</evidence>
<dbReference type="InParanoid" id="A0A132B6Z8"/>
<dbReference type="Gene3D" id="6.10.140.2220">
    <property type="match status" value="1"/>
</dbReference>
<keyword evidence="1" id="KW-0479">Metal-binding</keyword>
<organism evidence="6 7">
    <name type="scientific">Mollisia scopiformis</name>
    <name type="common">Conifer needle endophyte fungus</name>
    <name type="synonym">Phialocephala scopiformis</name>
    <dbReference type="NCBI Taxonomy" id="149040"/>
    <lineage>
        <taxon>Eukaryota</taxon>
        <taxon>Fungi</taxon>
        <taxon>Dikarya</taxon>
        <taxon>Ascomycota</taxon>
        <taxon>Pezizomycotina</taxon>
        <taxon>Leotiomycetes</taxon>
        <taxon>Helotiales</taxon>
        <taxon>Mollisiaceae</taxon>
        <taxon>Mollisia</taxon>
    </lineage>
</organism>
<keyword evidence="3" id="KW-0862">Zinc</keyword>
<evidence type="ECO:0000256" key="3">
    <source>
        <dbReference type="ARBA" id="ARBA00022833"/>
    </source>
</evidence>
<accession>A0A132B6Z8</accession>
<evidence type="ECO:0000259" key="5">
    <source>
        <dbReference type="PROSITE" id="PS50865"/>
    </source>
</evidence>
<proteinExistence type="predicted"/>
<keyword evidence="7" id="KW-1185">Reference proteome</keyword>
<dbReference type="RefSeq" id="XP_018062535.1">
    <property type="nucleotide sequence ID" value="XM_018218952.1"/>
</dbReference>
<sequence length="428" mass="48604">MASLKCAMCGGDTELICCICKSASYCSVSCQQKDAPLHKLLCDRFESFLASNPRPADTFKSTYKLAILFPETKKLLELIWIETRLTYKEEEDKWEYDCNFDQYIEGGAVELDAEETVKWPLKIAYGPKIRQHNACLGFLIRGSGKLGSPGDDADQILSEYRGGIVTVGTLKTNAKKDHKERYRDITMNDLRHSLTFFCEWIYAHYSTDLSPFVVLDKPTWIKGVTIGSVYTMSLGCGKYVSELVQHDTKPFQNIKTFTSPILTHLGFPLSIITENSSLDWSLLEKDLRDDENSNEEGTMLLKGTNPSSDHSSWWNRTCLPGCNNSPTNFNIGTVTVYRNDHKDISEHHVEALVSYCKNVLQVAMKDESGVYDEHDKQAIIDTYITLAKFCEYFESFKKNKFSKETAYRRRAKPGEACKALELYQITVG</sequence>
<dbReference type="PROSITE" id="PS01360">
    <property type="entry name" value="ZF_MYND_1"/>
    <property type="match status" value="1"/>
</dbReference>
<dbReference type="InterPro" id="IPR002893">
    <property type="entry name" value="Znf_MYND"/>
</dbReference>
<name>A0A132B6Z8_MOLSC</name>
<dbReference type="Pfam" id="PF01753">
    <property type="entry name" value="zf-MYND"/>
    <property type="match status" value="1"/>
</dbReference>
<evidence type="ECO:0000256" key="4">
    <source>
        <dbReference type="PROSITE-ProRule" id="PRU00134"/>
    </source>
</evidence>
<evidence type="ECO:0000313" key="7">
    <source>
        <dbReference type="Proteomes" id="UP000070700"/>
    </source>
</evidence>
<dbReference type="SUPFAM" id="SSF144232">
    <property type="entry name" value="HIT/MYND zinc finger-like"/>
    <property type="match status" value="1"/>
</dbReference>
<dbReference type="Proteomes" id="UP000070700">
    <property type="component" value="Unassembled WGS sequence"/>
</dbReference>
<feature type="domain" description="MYND-type" evidence="5">
    <location>
        <begin position="6"/>
        <end position="42"/>
    </location>
</feature>
<dbReference type="EMBL" id="KQ947436">
    <property type="protein sequence ID" value="KUJ08180.1"/>
    <property type="molecule type" value="Genomic_DNA"/>
</dbReference>
<keyword evidence="2 4" id="KW-0863">Zinc-finger</keyword>
<gene>
    <name evidence="6" type="ORF">LY89DRAFT_725113</name>
</gene>